<dbReference type="Proteomes" id="UP000595197">
    <property type="component" value="Chromosome"/>
</dbReference>
<evidence type="ECO:0000256" key="5">
    <source>
        <dbReference type="ARBA" id="ARBA00022705"/>
    </source>
</evidence>
<dbReference type="Pfam" id="PF02463">
    <property type="entry name" value="SMC_N"/>
    <property type="match status" value="1"/>
</dbReference>
<dbReference type="PANTHER" id="PTHR32182:SF0">
    <property type="entry name" value="DNA REPLICATION AND REPAIR PROTEIN RECF"/>
    <property type="match status" value="1"/>
</dbReference>
<evidence type="ECO:0000256" key="9">
    <source>
        <dbReference type="HAMAP-Rule" id="MF_00365"/>
    </source>
</evidence>
<keyword evidence="9 10" id="KW-0742">SOS response</keyword>
<keyword evidence="5 9" id="KW-0235">DNA replication</keyword>
<keyword evidence="7 9" id="KW-0067">ATP-binding</keyword>
<evidence type="ECO:0000256" key="11">
    <source>
        <dbReference type="SAM" id="MobiDB-lite"/>
    </source>
</evidence>
<organism evidence="13 14">
    <name type="scientific">Skermanella cutis</name>
    <dbReference type="NCBI Taxonomy" id="2775420"/>
    <lineage>
        <taxon>Bacteria</taxon>
        <taxon>Pseudomonadati</taxon>
        <taxon>Pseudomonadota</taxon>
        <taxon>Alphaproteobacteria</taxon>
        <taxon>Rhodospirillales</taxon>
        <taxon>Azospirillaceae</taxon>
        <taxon>Skermanella</taxon>
    </lineage>
</organism>
<keyword evidence="14" id="KW-1185">Reference proteome</keyword>
<dbReference type="Gene3D" id="3.40.50.300">
    <property type="entry name" value="P-loop containing nucleotide triphosphate hydrolases"/>
    <property type="match status" value="1"/>
</dbReference>
<reference evidence="13" key="1">
    <citation type="submission" date="2021-02" db="EMBL/GenBank/DDBJ databases">
        <title>Skermanella TT6 skin isolate.</title>
        <authorList>
            <person name="Lee K."/>
            <person name="Ganzorig M."/>
        </authorList>
    </citation>
    <scope>NUCLEOTIDE SEQUENCE</scope>
    <source>
        <strain evidence="13">TT6</strain>
    </source>
</reference>
<feature type="domain" description="RecF/RecN/SMC N-terminal" evidence="12">
    <location>
        <begin position="18"/>
        <end position="372"/>
    </location>
</feature>
<dbReference type="SUPFAM" id="SSF52540">
    <property type="entry name" value="P-loop containing nucleoside triphosphate hydrolases"/>
    <property type="match status" value="1"/>
</dbReference>
<protein>
    <recommendedName>
        <fullName evidence="3 9">DNA replication and repair protein RecF</fullName>
    </recommendedName>
</protein>
<sequence>MPPAPIALRDAPAPRLAVTRLTLTQFRCYDGARLDADARPVVLTGPNGAGKTNLLEAVSFLSPGRGLRRARLADVERIGAPEGSGWAVAARVATPFGPVDIGTGRDGAADGQSERRLVRIDGHPVRGQVALAEHVALTWLTPQMDRLFVEGASGRRRFLDRLVFGFDPAHAGRLSRYEHALRERSRLLRDGRGDDSWLSALEDEMATSGVAVAAARRDMVARLQQACEQATGPFPRADLSVSGTVEDWLADQPALAAEDALRRRLSESRRHDGSGSAGEGGTAGPHRSDLAVRHRGKDMPAEFCSTGEQKALLIAIVLANARLMAAERGQPPLMLLDEVAAHLDADRRSALFAEILDLGAQAWLTGTDAGIFAELGDRAGFFRVEDAHVHPA</sequence>
<evidence type="ECO:0000256" key="10">
    <source>
        <dbReference type="RuleBase" id="RU000578"/>
    </source>
</evidence>
<dbReference type="HAMAP" id="MF_00365">
    <property type="entry name" value="RecF"/>
    <property type="match status" value="1"/>
</dbReference>
<keyword evidence="9 10" id="KW-0227">DNA damage</keyword>
<evidence type="ECO:0000256" key="7">
    <source>
        <dbReference type="ARBA" id="ARBA00022840"/>
    </source>
</evidence>
<name>A0ABX7BCX4_9PROT</name>
<feature type="compositionally biased region" description="Basic and acidic residues" evidence="11">
    <location>
        <begin position="261"/>
        <end position="273"/>
    </location>
</feature>
<feature type="binding site" evidence="9">
    <location>
        <begin position="45"/>
        <end position="52"/>
    </location>
    <ligand>
        <name>ATP</name>
        <dbReference type="ChEBI" id="CHEBI:30616"/>
    </ligand>
</feature>
<dbReference type="PANTHER" id="PTHR32182">
    <property type="entry name" value="DNA REPLICATION AND REPAIR PROTEIN RECF"/>
    <property type="match status" value="1"/>
</dbReference>
<evidence type="ECO:0000313" key="14">
    <source>
        <dbReference type="Proteomes" id="UP000595197"/>
    </source>
</evidence>
<evidence type="ECO:0000256" key="2">
    <source>
        <dbReference type="ARBA" id="ARBA00008016"/>
    </source>
</evidence>
<comment type="subcellular location">
    <subcellularLocation>
        <location evidence="1 9 10">Cytoplasm</location>
    </subcellularLocation>
</comment>
<proteinExistence type="inferred from homology"/>
<evidence type="ECO:0000256" key="6">
    <source>
        <dbReference type="ARBA" id="ARBA00022741"/>
    </source>
</evidence>
<comment type="similarity">
    <text evidence="2 9 10">Belongs to the RecF family.</text>
</comment>
<dbReference type="InterPro" id="IPR003395">
    <property type="entry name" value="RecF/RecN/SMC_N"/>
</dbReference>
<evidence type="ECO:0000256" key="4">
    <source>
        <dbReference type="ARBA" id="ARBA00022490"/>
    </source>
</evidence>
<dbReference type="InterPro" id="IPR042174">
    <property type="entry name" value="RecF_2"/>
</dbReference>
<accession>A0ABX7BCX4</accession>
<dbReference type="PROSITE" id="PS00618">
    <property type="entry name" value="RECF_2"/>
    <property type="match status" value="1"/>
</dbReference>
<feature type="region of interest" description="Disordered" evidence="11">
    <location>
        <begin position="261"/>
        <end position="289"/>
    </location>
</feature>
<dbReference type="NCBIfam" id="TIGR00611">
    <property type="entry name" value="recf"/>
    <property type="match status" value="1"/>
</dbReference>
<dbReference type="PROSITE" id="PS00617">
    <property type="entry name" value="RECF_1"/>
    <property type="match status" value="1"/>
</dbReference>
<comment type="function">
    <text evidence="9 10">The RecF protein is involved in DNA metabolism; it is required for DNA replication and normal SOS inducibility. RecF binds preferentially to single-stranded, linear DNA. It also seems to bind ATP.</text>
</comment>
<evidence type="ECO:0000256" key="1">
    <source>
        <dbReference type="ARBA" id="ARBA00004496"/>
    </source>
</evidence>
<gene>
    <name evidence="9 13" type="primary">recF</name>
    <name evidence="13" type="ORF">IGS68_00015</name>
</gene>
<dbReference type="InterPro" id="IPR001238">
    <property type="entry name" value="DNA-binding_RecF"/>
</dbReference>
<dbReference type="EMBL" id="CP067420">
    <property type="protein sequence ID" value="QQP92242.1"/>
    <property type="molecule type" value="Genomic_DNA"/>
</dbReference>
<dbReference type="InterPro" id="IPR018078">
    <property type="entry name" value="DNA-binding_RecF_CS"/>
</dbReference>
<keyword evidence="8 9" id="KW-0238">DNA-binding</keyword>
<keyword evidence="9 10" id="KW-0234">DNA repair</keyword>
<evidence type="ECO:0000259" key="12">
    <source>
        <dbReference type="Pfam" id="PF02463"/>
    </source>
</evidence>
<evidence type="ECO:0000256" key="3">
    <source>
        <dbReference type="ARBA" id="ARBA00020170"/>
    </source>
</evidence>
<dbReference type="InterPro" id="IPR027417">
    <property type="entry name" value="P-loop_NTPase"/>
</dbReference>
<evidence type="ECO:0000256" key="8">
    <source>
        <dbReference type="ARBA" id="ARBA00023125"/>
    </source>
</evidence>
<dbReference type="Gene3D" id="1.20.1050.90">
    <property type="entry name" value="RecF/RecN/SMC, N-terminal domain"/>
    <property type="match status" value="1"/>
</dbReference>
<evidence type="ECO:0000313" key="13">
    <source>
        <dbReference type="EMBL" id="QQP92242.1"/>
    </source>
</evidence>
<keyword evidence="4 9" id="KW-0963">Cytoplasm</keyword>
<keyword evidence="6 9" id="KW-0547">Nucleotide-binding</keyword>